<dbReference type="InterPro" id="IPR009045">
    <property type="entry name" value="Zn_M74/Hedgehog-like"/>
</dbReference>
<gene>
    <name evidence="3" type="ORF">MALGJ_00040</name>
</gene>
<dbReference type="Proteomes" id="UP000465305">
    <property type="component" value="Unassembled WGS sequence"/>
</dbReference>
<feature type="compositionally biased region" description="Low complexity" evidence="1">
    <location>
        <begin position="149"/>
        <end position="168"/>
    </location>
</feature>
<dbReference type="Gene3D" id="3.30.1380.10">
    <property type="match status" value="1"/>
</dbReference>
<dbReference type="InterPro" id="IPR039561">
    <property type="entry name" value="Peptidase_M15C"/>
</dbReference>
<evidence type="ECO:0000313" key="3">
    <source>
        <dbReference type="EMBL" id="GFG83328.1"/>
    </source>
</evidence>
<dbReference type="EMBL" id="BLKY01000001">
    <property type="protein sequence ID" value="GFG83328.1"/>
    <property type="molecule type" value="Genomic_DNA"/>
</dbReference>
<protein>
    <recommendedName>
        <fullName evidence="2">Peptidase M15C domain-containing protein</fullName>
    </recommendedName>
</protein>
<feature type="region of interest" description="Disordered" evidence="1">
    <location>
        <begin position="146"/>
        <end position="176"/>
    </location>
</feature>
<organism evidence="3 4">
    <name type="scientific">Mycolicibacter algericus</name>
    <name type="common">Mycobacterium algericum</name>
    <dbReference type="NCBI Taxonomy" id="1288388"/>
    <lineage>
        <taxon>Bacteria</taxon>
        <taxon>Bacillati</taxon>
        <taxon>Actinomycetota</taxon>
        <taxon>Actinomycetes</taxon>
        <taxon>Mycobacteriales</taxon>
        <taxon>Mycobacteriaceae</taxon>
        <taxon>Mycolicibacter</taxon>
    </lineage>
</organism>
<reference evidence="3 4" key="1">
    <citation type="journal article" date="2019" name="Emerg. Microbes Infect.">
        <title>Comprehensive subspecies identification of 175 nontuberculous mycobacteria species based on 7547 genomic profiles.</title>
        <authorList>
            <person name="Matsumoto Y."/>
            <person name="Kinjo T."/>
            <person name="Motooka D."/>
            <person name="Nabeya D."/>
            <person name="Jung N."/>
            <person name="Uechi K."/>
            <person name="Horii T."/>
            <person name="Iida T."/>
            <person name="Fujita J."/>
            <person name="Nakamura S."/>
        </authorList>
    </citation>
    <scope>NUCLEOTIDE SEQUENCE [LARGE SCALE GENOMIC DNA]</scope>
    <source>
        <strain evidence="3 4">JCM 30723</strain>
    </source>
</reference>
<name>A0A7I9Y3U4_MYCAL</name>
<dbReference type="Pfam" id="PF13539">
    <property type="entry name" value="Peptidase_M15_4"/>
    <property type="match status" value="1"/>
</dbReference>
<dbReference type="GO" id="GO:0008233">
    <property type="term" value="F:peptidase activity"/>
    <property type="evidence" value="ECO:0007669"/>
    <property type="project" value="InterPro"/>
</dbReference>
<dbReference type="SUPFAM" id="SSF55166">
    <property type="entry name" value="Hedgehog/DD-peptidase"/>
    <property type="match status" value="1"/>
</dbReference>
<proteinExistence type="predicted"/>
<feature type="domain" description="Peptidase M15C" evidence="2">
    <location>
        <begin position="25"/>
        <end position="84"/>
    </location>
</feature>
<accession>A0A7I9Y3U4</accession>
<dbReference type="AlphaFoldDB" id="A0A7I9Y3U4"/>
<evidence type="ECO:0000256" key="1">
    <source>
        <dbReference type="SAM" id="MobiDB-lite"/>
    </source>
</evidence>
<sequence>MYWYDRNVEEILSPVWGWSATNDVANSNHLAGTAVDVNAPKYPWGSRVMSATLKGRVRAGLALFEGSVFWGADWSRADEMHYQMAWREGDPRNEAFAKKLLDGYLGIYKPAPTPPATTPEKGPLMALNDAEQRELLDGVRYIRDQVGPASTSGARTATSATTTTASAGHCAPDSPR</sequence>
<evidence type="ECO:0000313" key="4">
    <source>
        <dbReference type="Proteomes" id="UP000465305"/>
    </source>
</evidence>
<comment type="caution">
    <text evidence="3">The sequence shown here is derived from an EMBL/GenBank/DDBJ whole genome shotgun (WGS) entry which is preliminary data.</text>
</comment>
<evidence type="ECO:0000259" key="2">
    <source>
        <dbReference type="Pfam" id="PF13539"/>
    </source>
</evidence>